<dbReference type="EMBL" id="BSXV01002232">
    <property type="protein sequence ID" value="GME95229.1"/>
    <property type="molecule type" value="Genomic_DNA"/>
</dbReference>
<reference evidence="1" key="1">
    <citation type="submission" date="2023-04" db="EMBL/GenBank/DDBJ databases">
        <title>Candida boidinii NBRC 1967.</title>
        <authorList>
            <person name="Ichikawa N."/>
            <person name="Sato H."/>
            <person name="Tonouchi N."/>
        </authorList>
    </citation>
    <scope>NUCLEOTIDE SEQUENCE</scope>
    <source>
        <strain evidence="1">NBRC 1967</strain>
    </source>
</reference>
<accession>A0ACB5TU52</accession>
<sequence length="106" mass="11641">MSARDAMYRATSKAAESGSAQMAAKEIAKAVPIVIIRPIIGTTEAISKALLGGINDLDPEEKLKAEEKYKKIHNNHTATNNNSNSRNNNHHNSSNHHYYNSNNNIV</sequence>
<comment type="caution">
    <text evidence="1">The sequence shown here is derived from an EMBL/GenBank/DDBJ whole genome shotgun (WGS) entry which is preliminary data.</text>
</comment>
<proteinExistence type="predicted"/>
<keyword evidence="2" id="KW-1185">Reference proteome</keyword>
<evidence type="ECO:0000313" key="1">
    <source>
        <dbReference type="EMBL" id="GME95229.1"/>
    </source>
</evidence>
<gene>
    <name evidence="1" type="ORF">Cboi01_000381400</name>
</gene>
<protein>
    <submittedName>
        <fullName evidence="1">Unnamed protein product</fullName>
    </submittedName>
</protein>
<name>A0ACB5TU52_CANBO</name>
<organism evidence="1 2">
    <name type="scientific">Candida boidinii</name>
    <name type="common">Yeast</name>
    <dbReference type="NCBI Taxonomy" id="5477"/>
    <lineage>
        <taxon>Eukaryota</taxon>
        <taxon>Fungi</taxon>
        <taxon>Dikarya</taxon>
        <taxon>Ascomycota</taxon>
        <taxon>Saccharomycotina</taxon>
        <taxon>Pichiomycetes</taxon>
        <taxon>Pichiales</taxon>
        <taxon>Pichiaceae</taxon>
        <taxon>Ogataea</taxon>
        <taxon>Ogataea/Candida clade</taxon>
    </lineage>
</organism>
<evidence type="ECO:0000313" key="2">
    <source>
        <dbReference type="Proteomes" id="UP001165101"/>
    </source>
</evidence>
<dbReference type="Proteomes" id="UP001165101">
    <property type="component" value="Unassembled WGS sequence"/>
</dbReference>